<dbReference type="AlphaFoldDB" id="A0A1S1Z157"/>
<name>A0A1S1Z157_FLAPC</name>
<organism evidence="2 3">
    <name type="scientific">Flammeovirga pacifica</name>
    <dbReference type="NCBI Taxonomy" id="915059"/>
    <lineage>
        <taxon>Bacteria</taxon>
        <taxon>Pseudomonadati</taxon>
        <taxon>Bacteroidota</taxon>
        <taxon>Cytophagia</taxon>
        <taxon>Cytophagales</taxon>
        <taxon>Flammeovirgaceae</taxon>
        <taxon>Flammeovirga</taxon>
    </lineage>
</organism>
<sequence>MLSYITRYKIIFSLLLSLFLCSLVVDAQTLDDDIEQGETMADSLDAEQDTTAVEPWPLNKKGEPKGSGYFVVSGIRFGTDLRPLVSSLSEKDMTAYTFYGDVMIRNQWYVTAEYGYMDRTRSSVETNVFNYQSTGSFYRFGLEYNLMRKASVDSGLSIGLKYANSTFDQSADYYSTGNGYWGEGATLKSLSEKNVNVDWFEFVVSLKLALWKGLTADFGFAYNIKKDFPATAITKNDIPGWYFNKDDRSRLNFHYRLLYRIPLLPLYTQERPRRR</sequence>
<dbReference type="EMBL" id="JRYR02000001">
    <property type="protein sequence ID" value="OHX66967.1"/>
    <property type="molecule type" value="Genomic_DNA"/>
</dbReference>
<dbReference type="STRING" id="915059.NH26_11735"/>
<dbReference type="InterPro" id="IPR046111">
    <property type="entry name" value="DUF6048"/>
</dbReference>
<keyword evidence="1" id="KW-0732">Signal</keyword>
<accession>A0A1S1Z157</accession>
<protein>
    <recommendedName>
        <fullName evidence="4">Outer membrane protein beta-barrel domain-containing protein</fullName>
    </recommendedName>
</protein>
<keyword evidence="3" id="KW-1185">Reference proteome</keyword>
<evidence type="ECO:0008006" key="4">
    <source>
        <dbReference type="Google" id="ProtNLM"/>
    </source>
</evidence>
<feature type="chain" id="PRO_5010376425" description="Outer membrane protein beta-barrel domain-containing protein" evidence="1">
    <location>
        <begin position="28"/>
        <end position="275"/>
    </location>
</feature>
<gene>
    <name evidence="2" type="ORF">NH26_11735</name>
</gene>
<dbReference type="Pfam" id="PF19515">
    <property type="entry name" value="DUF6048"/>
    <property type="match status" value="1"/>
</dbReference>
<proteinExistence type="predicted"/>
<evidence type="ECO:0000256" key="1">
    <source>
        <dbReference type="SAM" id="SignalP"/>
    </source>
</evidence>
<feature type="signal peptide" evidence="1">
    <location>
        <begin position="1"/>
        <end position="27"/>
    </location>
</feature>
<dbReference type="RefSeq" id="WP_044224157.1">
    <property type="nucleotide sequence ID" value="NZ_JRYR02000001.1"/>
</dbReference>
<evidence type="ECO:0000313" key="2">
    <source>
        <dbReference type="EMBL" id="OHX66967.1"/>
    </source>
</evidence>
<comment type="caution">
    <text evidence="2">The sequence shown here is derived from an EMBL/GenBank/DDBJ whole genome shotgun (WGS) entry which is preliminary data.</text>
</comment>
<evidence type="ECO:0000313" key="3">
    <source>
        <dbReference type="Proteomes" id="UP000179797"/>
    </source>
</evidence>
<dbReference type="Proteomes" id="UP000179797">
    <property type="component" value="Unassembled WGS sequence"/>
</dbReference>
<reference evidence="2 3" key="1">
    <citation type="journal article" date="2012" name="Int. J. Syst. Evol. Microbiol.">
        <title>Flammeovirga pacifica sp. nov., isolated from deep-sea sediment.</title>
        <authorList>
            <person name="Xu H."/>
            <person name="Fu Y."/>
            <person name="Yang N."/>
            <person name="Ding Z."/>
            <person name="Lai Q."/>
            <person name="Zeng R."/>
        </authorList>
    </citation>
    <scope>NUCLEOTIDE SEQUENCE [LARGE SCALE GENOMIC DNA]</scope>
    <source>
        <strain evidence="3">DSM 24597 / LMG 26175 / WPAGA1</strain>
    </source>
</reference>